<feature type="transmembrane region" description="Helical" evidence="1">
    <location>
        <begin position="35"/>
        <end position="53"/>
    </location>
</feature>
<reference evidence="2" key="1">
    <citation type="journal article" date="2020" name="Nature">
        <title>Giant virus diversity and host interactions through global metagenomics.</title>
        <authorList>
            <person name="Schulz F."/>
            <person name="Roux S."/>
            <person name="Paez-Espino D."/>
            <person name="Jungbluth S."/>
            <person name="Walsh D.A."/>
            <person name="Denef V.J."/>
            <person name="McMahon K.D."/>
            <person name="Konstantinidis K.T."/>
            <person name="Eloe-Fadrosh E.A."/>
            <person name="Kyrpides N.C."/>
            <person name="Woyke T."/>
        </authorList>
    </citation>
    <scope>NUCLEOTIDE SEQUENCE</scope>
    <source>
        <strain evidence="2">GVMAG-S-1016704-121</strain>
    </source>
</reference>
<dbReference type="EMBL" id="MN740557">
    <property type="protein sequence ID" value="QHU33481.1"/>
    <property type="molecule type" value="Genomic_DNA"/>
</dbReference>
<evidence type="ECO:0000313" key="2">
    <source>
        <dbReference type="EMBL" id="QHU33481.1"/>
    </source>
</evidence>
<proteinExistence type="predicted"/>
<evidence type="ECO:0000256" key="1">
    <source>
        <dbReference type="SAM" id="Phobius"/>
    </source>
</evidence>
<accession>A0A6C0LUQ1</accession>
<keyword evidence="1" id="KW-1133">Transmembrane helix</keyword>
<name>A0A6C0LUQ1_9ZZZZ</name>
<keyword evidence="1" id="KW-0472">Membrane</keyword>
<organism evidence="2">
    <name type="scientific">viral metagenome</name>
    <dbReference type="NCBI Taxonomy" id="1070528"/>
    <lineage>
        <taxon>unclassified sequences</taxon>
        <taxon>metagenomes</taxon>
        <taxon>organismal metagenomes</taxon>
    </lineage>
</organism>
<sequence length="110" mass="12508">MYPTQYSAPQQNISNVNKVFRMNGAIKTTLRFRKIIFLVIFTLIMSLVYHFAFNDTVSHVSGSGKYIDSLHFSIVAMWGLVGEQFNVEDRLARFIILAQTSVSLLVVAFI</sequence>
<keyword evidence="1" id="KW-0812">Transmembrane</keyword>
<dbReference type="AlphaFoldDB" id="A0A6C0LUQ1"/>
<protein>
    <submittedName>
        <fullName evidence="2">Uncharacterized protein</fullName>
    </submittedName>
</protein>